<name>A0A815UVL7_9BILA</name>
<dbReference type="EMBL" id="CAJOBA010008345">
    <property type="protein sequence ID" value="CAF3826113.1"/>
    <property type="molecule type" value="Genomic_DNA"/>
</dbReference>
<dbReference type="Proteomes" id="UP000677228">
    <property type="component" value="Unassembled WGS sequence"/>
</dbReference>
<dbReference type="EMBL" id="CAJNOK010008331">
    <property type="protein sequence ID" value="CAF1060609.1"/>
    <property type="molecule type" value="Genomic_DNA"/>
</dbReference>
<dbReference type="Proteomes" id="UP000682733">
    <property type="component" value="Unassembled WGS sequence"/>
</dbReference>
<comment type="caution">
    <text evidence="2">The sequence shown here is derived from an EMBL/GenBank/DDBJ whole genome shotgun (WGS) entry which is preliminary data.</text>
</comment>
<evidence type="ECO:0000313" key="1">
    <source>
        <dbReference type="EMBL" id="CAF1060609.1"/>
    </source>
</evidence>
<organism evidence="2 5">
    <name type="scientific">Didymodactylos carnosus</name>
    <dbReference type="NCBI Taxonomy" id="1234261"/>
    <lineage>
        <taxon>Eukaryota</taxon>
        <taxon>Metazoa</taxon>
        <taxon>Spiralia</taxon>
        <taxon>Gnathifera</taxon>
        <taxon>Rotifera</taxon>
        <taxon>Eurotatoria</taxon>
        <taxon>Bdelloidea</taxon>
        <taxon>Philodinida</taxon>
        <taxon>Philodinidae</taxon>
        <taxon>Didymodactylos</taxon>
    </lineage>
</organism>
<keyword evidence="5" id="KW-1185">Reference proteome</keyword>
<dbReference type="OrthoDB" id="10056666at2759"/>
<dbReference type="AlphaFoldDB" id="A0A815UVL7"/>
<evidence type="ECO:0000313" key="5">
    <source>
        <dbReference type="Proteomes" id="UP000663829"/>
    </source>
</evidence>
<dbReference type="EMBL" id="CAJNOQ010024220">
    <property type="protein sequence ID" value="CAF1525049.1"/>
    <property type="molecule type" value="Genomic_DNA"/>
</dbReference>
<sequence>MDSLDRSVSNAAKEALDEKSSFWAGVEWFINFLRTKVKTFFTEQIKSLPIVGTWAARIGSTVTEFIFTVLGTFVSFFKIICGSHKVWQHAHLVAMTAWEANADNGLLAQIYVYGKKMAGYFLEIIKQCFERAIQAHGLEMDQAQKEDISKLLDSLLQ</sequence>
<evidence type="ECO:0000313" key="2">
    <source>
        <dbReference type="EMBL" id="CAF1525049.1"/>
    </source>
</evidence>
<protein>
    <submittedName>
        <fullName evidence="2">Uncharacterized protein</fullName>
    </submittedName>
</protein>
<dbReference type="Proteomes" id="UP000681722">
    <property type="component" value="Unassembled WGS sequence"/>
</dbReference>
<evidence type="ECO:0000313" key="4">
    <source>
        <dbReference type="EMBL" id="CAF4384099.1"/>
    </source>
</evidence>
<proteinExistence type="predicted"/>
<reference evidence="2" key="1">
    <citation type="submission" date="2021-02" db="EMBL/GenBank/DDBJ databases">
        <authorList>
            <person name="Nowell W R."/>
        </authorList>
    </citation>
    <scope>NUCLEOTIDE SEQUENCE</scope>
</reference>
<gene>
    <name evidence="2" type="ORF">GPM918_LOCUS37733</name>
    <name evidence="1" type="ORF">OVA965_LOCUS17393</name>
    <name evidence="4" type="ORF">SRO942_LOCUS38515</name>
    <name evidence="3" type="ORF">TMI583_LOCUS17403</name>
</gene>
<dbReference type="EMBL" id="CAJOBC010089789">
    <property type="protein sequence ID" value="CAF4384099.1"/>
    <property type="molecule type" value="Genomic_DNA"/>
</dbReference>
<accession>A0A815UVL7</accession>
<evidence type="ECO:0000313" key="3">
    <source>
        <dbReference type="EMBL" id="CAF3826113.1"/>
    </source>
</evidence>
<dbReference type="Proteomes" id="UP000663829">
    <property type="component" value="Unassembled WGS sequence"/>
</dbReference>